<evidence type="ECO:0000313" key="1">
    <source>
        <dbReference type="EMBL" id="MCE5170670.1"/>
    </source>
</evidence>
<comment type="caution">
    <text evidence="1">The sequence shown here is derived from an EMBL/GenBank/DDBJ whole genome shotgun (WGS) entry which is preliminary data.</text>
</comment>
<dbReference type="EMBL" id="JAJNBZ010000011">
    <property type="protein sequence ID" value="MCE5170670.1"/>
    <property type="molecule type" value="Genomic_DNA"/>
</dbReference>
<proteinExistence type="predicted"/>
<evidence type="ECO:0000313" key="2">
    <source>
        <dbReference type="Proteomes" id="UP001199916"/>
    </source>
</evidence>
<name>A0ABS8YJZ2_9BACL</name>
<accession>A0ABS8YJZ2</accession>
<dbReference type="Proteomes" id="UP001199916">
    <property type="component" value="Unassembled WGS sequence"/>
</dbReference>
<protein>
    <submittedName>
        <fullName evidence="1">Uncharacterized protein</fullName>
    </submittedName>
</protein>
<gene>
    <name evidence="1" type="ORF">LQV63_15245</name>
</gene>
<keyword evidence="2" id="KW-1185">Reference proteome</keyword>
<organism evidence="1 2">
    <name type="scientific">Paenibacillus profundus</name>
    <dbReference type="NCBI Taxonomy" id="1173085"/>
    <lineage>
        <taxon>Bacteria</taxon>
        <taxon>Bacillati</taxon>
        <taxon>Bacillota</taxon>
        <taxon>Bacilli</taxon>
        <taxon>Bacillales</taxon>
        <taxon>Paenibacillaceae</taxon>
        <taxon>Paenibacillus</taxon>
    </lineage>
</organism>
<reference evidence="1 2" key="1">
    <citation type="submission" date="2021-11" db="EMBL/GenBank/DDBJ databases">
        <title>Draft genome sequence of Paenibacillus profundus YoMME, a new Gram-positive bacteria with exoelectrogenic properties.</title>
        <authorList>
            <person name="Hubenova Y."/>
            <person name="Hubenova E."/>
            <person name="Manasiev Y."/>
            <person name="Peykov S."/>
            <person name="Mitov M."/>
        </authorList>
    </citation>
    <scope>NUCLEOTIDE SEQUENCE [LARGE SCALE GENOMIC DNA]</scope>
    <source>
        <strain evidence="1 2">YoMME</strain>
    </source>
</reference>
<dbReference type="RefSeq" id="WP_233697338.1">
    <property type="nucleotide sequence ID" value="NZ_JAJNBZ010000011.1"/>
</dbReference>
<dbReference type="SUPFAM" id="SSF53756">
    <property type="entry name" value="UDP-Glycosyltransferase/glycogen phosphorylase"/>
    <property type="match status" value="1"/>
</dbReference>
<sequence length="414" mass="47701">MMYSEAVEKIFQHLTYKDCVISFCHDDYRKITGGAQKYEVEHQKMMNDCNISNVALFTVSNQDVHTIGSNNLLVEVVIDGETTCFLAAWQVGHCFGNLIAANKINLLRIFLNSLFGMNIAMIDEIVSRIKEKKDIELLHILHDYYSICRNIYLFYNDEEFCGPAPVGSPRCATCRHGEGREAQYDSINELFIKHKVVIVAPSENGKRIFLRIFQHLEQNVRVVSHQNIIPSRNISTSYSFEDRRIRVAYPGHPLSNKGWDAWVKLNGISNKSDYEFYHFFYANITLPETIFVDTSFHNGSTQDTTSRLIEHEIDVVLLWSNWFGTYNYTYYESLAANCFVITYKDSGNIADQTKHFKNGLVLDSEQELVALFNNTKKLKECIARHKNSDVIYRVVVNNQLADELMDLRLFLGST</sequence>